<organism evidence="2 3">
    <name type="scientific">Acer negundo</name>
    <name type="common">Box elder</name>
    <dbReference type="NCBI Taxonomy" id="4023"/>
    <lineage>
        <taxon>Eukaryota</taxon>
        <taxon>Viridiplantae</taxon>
        <taxon>Streptophyta</taxon>
        <taxon>Embryophyta</taxon>
        <taxon>Tracheophyta</taxon>
        <taxon>Spermatophyta</taxon>
        <taxon>Magnoliopsida</taxon>
        <taxon>eudicotyledons</taxon>
        <taxon>Gunneridae</taxon>
        <taxon>Pentapetalae</taxon>
        <taxon>rosids</taxon>
        <taxon>malvids</taxon>
        <taxon>Sapindales</taxon>
        <taxon>Sapindaceae</taxon>
        <taxon>Hippocastanoideae</taxon>
        <taxon>Acereae</taxon>
        <taxon>Acer</taxon>
    </lineage>
</organism>
<accession>A0AAD5JAW9</accession>
<evidence type="ECO:0000313" key="2">
    <source>
        <dbReference type="EMBL" id="KAI9186965.1"/>
    </source>
</evidence>
<dbReference type="Pfam" id="PF00646">
    <property type="entry name" value="F-box"/>
    <property type="match status" value="1"/>
</dbReference>
<proteinExistence type="predicted"/>
<dbReference type="InterPro" id="IPR055357">
    <property type="entry name" value="LRR_At1g61320_AtMIF1"/>
</dbReference>
<reference evidence="2" key="1">
    <citation type="journal article" date="2022" name="Plant J.">
        <title>Strategies of tolerance reflected in two North American maple genomes.</title>
        <authorList>
            <person name="McEvoy S.L."/>
            <person name="Sezen U.U."/>
            <person name="Trouern-Trend A."/>
            <person name="McMahon S.M."/>
            <person name="Schaberg P.G."/>
            <person name="Yang J."/>
            <person name="Wegrzyn J.L."/>
            <person name="Swenson N.G."/>
        </authorList>
    </citation>
    <scope>NUCLEOTIDE SEQUENCE</scope>
    <source>
        <strain evidence="2">91603</strain>
    </source>
</reference>
<evidence type="ECO:0000259" key="1">
    <source>
        <dbReference type="PROSITE" id="PS50181"/>
    </source>
</evidence>
<gene>
    <name evidence="2" type="ORF">LWI28_022806</name>
</gene>
<dbReference type="Gene3D" id="3.80.10.10">
    <property type="entry name" value="Ribonuclease Inhibitor"/>
    <property type="match status" value="1"/>
</dbReference>
<sequence>MSTKPLNKSAVALCSRHSISDLKPVWRLIIIMGESEATTVVSMDKLSELPPFIIHHIMSSLSAKESAQTSILSKRWKALYTSFPILDFYESYTYFTGENRYIKNPSFSIPYELTRKFRKNLRKFINFVDISLVRFCELEFSMQKFRLIIGLLNAKQLSSVLDRWLGLVVENRVKELDFEVQTRRYSVYTLSQTIYFAKSITSLKVSGCKLELPCGDIRLYALKSLSLDKVCITEEMLRKLTSQCSLLEDLHISYLALKHIYISKPQKLKIISIRESPDELQSVQIVVPSLEQFSLNCKDSILIDMVECPNLMMLELTGVLLTDHEFRVLISSFPLLEDLNVIYCLHLERITISSNLLKNLSIGHCLNLTAIDIDAPNLLSFRYYDNPVPISSINVPCPWKVKLGTGEVDPNTRWYLNVKEFLTGSKQIEDVILTVSSKKKNSFNFDECRESSPSFPCEIGNLRVFIYEPSEHYAALLDGLFEVCYPRTLYVLRIKDSSFIEWLYENLMKCRC</sequence>
<protein>
    <recommendedName>
        <fullName evidence="1">F-box domain-containing protein</fullName>
    </recommendedName>
</protein>
<dbReference type="Proteomes" id="UP001064489">
    <property type="component" value="Chromosome 3"/>
</dbReference>
<dbReference type="SUPFAM" id="SSF81383">
    <property type="entry name" value="F-box domain"/>
    <property type="match status" value="1"/>
</dbReference>
<dbReference type="PROSITE" id="PS50181">
    <property type="entry name" value="FBOX"/>
    <property type="match status" value="1"/>
</dbReference>
<dbReference type="EMBL" id="JAJSOW010000100">
    <property type="protein sequence ID" value="KAI9186965.1"/>
    <property type="molecule type" value="Genomic_DNA"/>
</dbReference>
<keyword evidence="3" id="KW-1185">Reference proteome</keyword>
<comment type="caution">
    <text evidence="2">The sequence shown here is derived from an EMBL/GenBank/DDBJ whole genome shotgun (WGS) entry which is preliminary data.</text>
</comment>
<evidence type="ECO:0000313" key="3">
    <source>
        <dbReference type="Proteomes" id="UP001064489"/>
    </source>
</evidence>
<dbReference type="InterPro" id="IPR053772">
    <property type="entry name" value="At1g61320/At1g61330-like"/>
</dbReference>
<dbReference type="AlphaFoldDB" id="A0AAD5JAW9"/>
<dbReference type="InterPro" id="IPR032675">
    <property type="entry name" value="LRR_dom_sf"/>
</dbReference>
<name>A0AAD5JAW9_ACENE</name>
<feature type="domain" description="F-box" evidence="1">
    <location>
        <begin position="43"/>
        <end position="92"/>
    </location>
</feature>
<dbReference type="PANTHER" id="PTHR34145:SF51">
    <property type="entry name" value="FBD DOMAIN-CONTAINING PROTEIN"/>
    <property type="match status" value="1"/>
</dbReference>
<dbReference type="Pfam" id="PF23622">
    <property type="entry name" value="LRR_At1g61320_AtMIF1"/>
    <property type="match status" value="2"/>
</dbReference>
<dbReference type="Gene3D" id="1.20.1280.50">
    <property type="match status" value="1"/>
</dbReference>
<dbReference type="InterPro" id="IPR001810">
    <property type="entry name" value="F-box_dom"/>
</dbReference>
<dbReference type="InterPro" id="IPR036047">
    <property type="entry name" value="F-box-like_dom_sf"/>
</dbReference>
<dbReference type="SUPFAM" id="SSF52058">
    <property type="entry name" value="L domain-like"/>
    <property type="match status" value="1"/>
</dbReference>
<reference evidence="2" key="2">
    <citation type="submission" date="2023-02" db="EMBL/GenBank/DDBJ databases">
        <authorList>
            <person name="Swenson N.G."/>
            <person name="Wegrzyn J.L."/>
            <person name="Mcevoy S.L."/>
        </authorList>
    </citation>
    <scope>NUCLEOTIDE SEQUENCE</scope>
    <source>
        <strain evidence="2">91603</strain>
        <tissue evidence="2">Leaf</tissue>
    </source>
</reference>
<dbReference type="PANTHER" id="PTHR34145">
    <property type="entry name" value="OS02G0105600 PROTEIN"/>
    <property type="match status" value="1"/>
</dbReference>